<comment type="caution">
    <text evidence="2">The sequence shown here is derived from an EMBL/GenBank/DDBJ whole genome shotgun (WGS) entry which is preliminary data.</text>
</comment>
<dbReference type="OrthoDB" id="139952at2"/>
<dbReference type="STRING" id="872965.SE16_00920"/>
<evidence type="ECO:0000313" key="4">
    <source>
        <dbReference type="Proteomes" id="UP000037784"/>
    </source>
</evidence>
<reference evidence="3 5" key="2">
    <citation type="submission" date="2015-07" db="EMBL/GenBank/DDBJ databases">
        <title>Whole genome sequence of Ardenticatena maritima DSM 23922.</title>
        <authorList>
            <person name="Hemp J."/>
            <person name="Ward L.M."/>
            <person name="Pace L.A."/>
            <person name="Fischer W.W."/>
        </authorList>
    </citation>
    <scope>NUCLEOTIDE SEQUENCE [LARGE SCALE GENOMIC DNA]</scope>
    <source>
        <strain evidence="3 5">110S</strain>
    </source>
</reference>
<gene>
    <name evidence="2" type="ORF">ARMA_1577</name>
    <name evidence="3" type="ORF">SE16_00920</name>
</gene>
<organism evidence="2 4">
    <name type="scientific">Ardenticatena maritima</name>
    <dbReference type="NCBI Taxonomy" id="872965"/>
    <lineage>
        <taxon>Bacteria</taxon>
        <taxon>Bacillati</taxon>
        <taxon>Chloroflexota</taxon>
        <taxon>Ardenticatenia</taxon>
        <taxon>Ardenticatenales</taxon>
        <taxon>Ardenticatenaceae</taxon>
        <taxon>Ardenticatena</taxon>
    </lineage>
</organism>
<dbReference type="InterPro" id="IPR013783">
    <property type="entry name" value="Ig-like_fold"/>
</dbReference>
<dbReference type="Gene3D" id="2.60.40.10">
    <property type="entry name" value="Immunoglobulins"/>
    <property type="match status" value="1"/>
</dbReference>
<evidence type="ECO:0000256" key="1">
    <source>
        <dbReference type="SAM" id="SignalP"/>
    </source>
</evidence>
<protein>
    <recommendedName>
        <fullName evidence="6">Bacterial Ig domain-containing protein</fullName>
    </recommendedName>
</protein>
<dbReference type="PROSITE" id="PS51257">
    <property type="entry name" value="PROKAR_LIPOPROTEIN"/>
    <property type="match status" value="1"/>
</dbReference>
<sequence length="437" mass="46582">MRTQHRRTRCFIFLGMLALLALACRKQETPPAPFLLDGELPISVAAEAPVGEPLPVTIGPVNAPDGTPILLTATGTFGTWAFRGLLQGGYLTITLPPEFTRHSGLVSLVATSGHAVGEAETRLLAGEPVEPLVPLVGARSIIADAAHWSMTVTLPQDRFDNPVADGTPVEIRALHPGGRLETRVQPVEHLLAWIRLYSGTKAGETRIAVESGEAVGPEGLLLEIPGWPTPFTLEAEPSTQPADDRSLITVRTSTIRDQFGNVVPDGTIVTFVAETPDGPRFIPSVTVNGVAEAPIQAPDEPAVFQIVGSVYGVRSKPLTVAFTPGPAVNRFTVTPHLDEPNGALYLDAGPLLGQLNQYIPDGTPVLYHLTHESGQEEWLSAPAEAGHARAELRLRFLQPGTYTVEVLAGVGRGETTFVVEKAVIERAQQAAREAGEP</sequence>
<dbReference type="AlphaFoldDB" id="A0A0M9UCP8"/>
<reference evidence="4" key="3">
    <citation type="submission" date="2015-08" db="EMBL/GenBank/DDBJ databases">
        <title>Draft Genome Sequence of a Heterotrophic Facultative Anaerobic Bacterium Ardenticatena maritima Strain 110S.</title>
        <authorList>
            <person name="Kawaichi S."/>
            <person name="Yoshida T."/>
            <person name="Sako Y."/>
            <person name="Nakamura R."/>
        </authorList>
    </citation>
    <scope>NUCLEOTIDE SEQUENCE [LARGE SCALE GENOMIC DNA]</scope>
    <source>
        <strain evidence="4">110S</strain>
    </source>
</reference>
<dbReference type="Proteomes" id="UP000037784">
    <property type="component" value="Unassembled WGS sequence"/>
</dbReference>
<feature type="signal peptide" evidence="1">
    <location>
        <begin position="1"/>
        <end position="23"/>
    </location>
</feature>
<dbReference type="RefSeq" id="WP_054493029.1">
    <property type="nucleotide sequence ID" value="NZ_BBZA01000116.1"/>
</dbReference>
<evidence type="ECO:0000313" key="3">
    <source>
        <dbReference type="EMBL" id="KPL89125.1"/>
    </source>
</evidence>
<keyword evidence="1" id="KW-0732">Signal</keyword>
<dbReference type="EMBL" id="LGKN01000003">
    <property type="protein sequence ID" value="KPL89125.1"/>
    <property type="molecule type" value="Genomic_DNA"/>
</dbReference>
<dbReference type="Proteomes" id="UP000050502">
    <property type="component" value="Unassembled WGS sequence"/>
</dbReference>
<name>A0A0M9UCP8_9CHLR</name>
<dbReference type="EMBL" id="BBZA01000116">
    <property type="protein sequence ID" value="GAP63154.1"/>
    <property type="molecule type" value="Genomic_DNA"/>
</dbReference>
<reference evidence="2 4" key="1">
    <citation type="journal article" date="2015" name="Genome Announc.">
        <title>Draft Genome Sequence of a Heterotrophic Facultative Anaerobic Thermophilic Bacterium, Ardenticatena maritima Strain 110ST.</title>
        <authorList>
            <person name="Kawaichi S."/>
            <person name="Yoshida T."/>
            <person name="Sako Y."/>
            <person name="Nakamura R."/>
        </authorList>
    </citation>
    <scope>NUCLEOTIDE SEQUENCE [LARGE SCALE GENOMIC DNA]</scope>
    <source>
        <strain evidence="2 4">110S</strain>
    </source>
</reference>
<evidence type="ECO:0008006" key="6">
    <source>
        <dbReference type="Google" id="ProtNLM"/>
    </source>
</evidence>
<dbReference type="InParanoid" id="A0A0M9UCP8"/>
<proteinExistence type="predicted"/>
<evidence type="ECO:0000313" key="5">
    <source>
        <dbReference type="Proteomes" id="UP000050502"/>
    </source>
</evidence>
<feature type="chain" id="PRO_5007418460" description="Bacterial Ig domain-containing protein" evidence="1">
    <location>
        <begin position="24"/>
        <end position="437"/>
    </location>
</feature>
<accession>A0A0M9UCP8</accession>
<evidence type="ECO:0000313" key="2">
    <source>
        <dbReference type="EMBL" id="GAP63154.1"/>
    </source>
</evidence>
<keyword evidence="4" id="KW-1185">Reference proteome</keyword>